<dbReference type="OrthoDB" id="266718at2759"/>
<keyword evidence="3" id="KW-0808">Transferase</keyword>
<keyword evidence="5" id="KW-0418">Kinase</keyword>
<evidence type="ECO:0000256" key="1">
    <source>
        <dbReference type="ARBA" id="ARBA00006529"/>
    </source>
</evidence>
<name>A0A6P6TJJ4_COFAR</name>
<evidence type="ECO:0000256" key="9">
    <source>
        <dbReference type="PROSITE-ProRule" id="PRU10141"/>
    </source>
</evidence>
<dbReference type="InterPro" id="IPR050538">
    <property type="entry name" value="MAP_kinase_kinase_kinase"/>
</dbReference>
<feature type="compositionally biased region" description="Polar residues" evidence="10">
    <location>
        <begin position="186"/>
        <end position="201"/>
    </location>
</feature>
<evidence type="ECO:0000259" key="11">
    <source>
        <dbReference type="PROSITE" id="PS50011"/>
    </source>
</evidence>
<feature type="compositionally biased region" description="Low complexity" evidence="10">
    <location>
        <begin position="221"/>
        <end position="234"/>
    </location>
</feature>
<evidence type="ECO:0000256" key="7">
    <source>
        <dbReference type="ARBA" id="ARBA00047559"/>
    </source>
</evidence>
<dbReference type="AlphaFoldDB" id="A0A6P6TJJ4"/>
<feature type="binding site" evidence="9">
    <location>
        <position position="396"/>
    </location>
    <ligand>
        <name>ATP</name>
        <dbReference type="ChEBI" id="CHEBI:30616"/>
    </ligand>
</feature>
<dbReference type="Pfam" id="PF00069">
    <property type="entry name" value="Pkinase"/>
    <property type="match status" value="1"/>
</dbReference>
<feature type="region of interest" description="Disordered" evidence="10">
    <location>
        <begin position="186"/>
        <end position="234"/>
    </location>
</feature>
<dbReference type="EC" id="2.7.11.25" evidence="2"/>
<comment type="catalytic activity">
    <reaction evidence="8">
        <text>L-seryl-[protein] + ATP = O-phospho-L-seryl-[protein] + ADP + H(+)</text>
        <dbReference type="Rhea" id="RHEA:17989"/>
        <dbReference type="Rhea" id="RHEA-COMP:9863"/>
        <dbReference type="Rhea" id="RHEA-COMP:11604"/>
        <dbReference type="ChEBI" id="CHEBI:15378"/>
        <dbReference type="ChEBI" id="CHEBI:29999"/>
        <dbReference type="ChEBI" id="CHEBI:30616"/>
        <dbReference type="ChEBI" id="CHEBI:83421"/>
        <dbReference type="ChEBI" id="CHEBI:456216"/>
        <dbReference type="EC" id="2.7.11.25"/>
    </reaction>
</comment>
<dbReference type="InterPro" id="IPR000719">
    <property type="entry name" value="Prot_kinase_dom"/>
</dbReference>
<keyword evidence="6 9" id="KW-0067">ATP-binding</keyword>
<dbReference type="GO" id="GO:0004709">
    <property type="term" value="F:MAP kinase kinase kinase activity"/>
    <property type="evidence" value="ECO:0007669"/>
    <property type="project" value="UniProtKB-EC"/>
</dbReference>
<dbReference type="PROSITE" id="PS50011">
    <property type="entry name" value="PROTEIN_KINASE_DOM"/>
    <property type="match status" value="1"/>
</dbReference>
<organism evidence="12 13">
    <name type="scientific">Coffea arabica</name>
    <name type="common">Arabian coffee</name>
    <dbReference type="NCBI Taxonomy" id="13443"/>
    <lineage>
        <taxon>Eukaryota</taxon>
        <taxon>Viridiplantae</taxon>
        <taxon>Streptophyta</taxon>
        <taxon>Embryophyta</taxon>
        <taxon>Tracheophyta</taxon>
        <taxon>Spermatophyta</taxon>
        <taxon>Magnoliopsida</taxon>
        <taxon>eudicotyledons</taxon>
        <taxon>Gunneridae</taxon>
        <taxon>Pentapetalae</taxon>
        <taxon>asterids</taxon>
        <taxon>lamiids</taxon>
        <taxon>Gentianales</taxon>
        <taxon>Rubiaceae</taxon>
        <taxon>Ixoroideae</taxon>
        <taxon>Gardenieae complex</taxon>
        <taxon>Bertiereae - Coffeeae clade</taxon>
        <taxon>Coffeeae</taxon>
        <taxon>Coffea</taxon>
    </lineage>
</organism>
<evidence type="ECO:0000313" key="13">
    <source>
        <dbReference type="RefSeq" id="XP_027077681.2"/>
    </source>
</evidence>
<dbReference type="PROSITE" id="PS00107">
    <property type="entry name" value="PROTEIN_KINASE_ATP"/>
    <property type="match status" value="1"/>
</dbReference>
<dbReference type="PANTHER" id="PTHR48016">
    <property type="entry name" value="MAP KINASE KINASE KINASE SSK2-RELATED-RELATED"/>
    <property type="match status" value="1"/>
</dbReference>
<reference evidence="12" key="1">
    <citation type="journal article" date="2025" name="Foods">
        <title>Unveiling the Microbial Signatures of Arabica Coffee Cherries: Insights into Ripeness Specific Diversity, Functional Traits, and Implications for Quality and Safety.</title>
        <authorList>
            <consortium name="RefSeq"/>
            <person name="Tenea G.N."/>
            <person name="Cifuentes V."/>
            <person name="Reyes P."/>
            <person name="Cevallos-Vallejos M."/>
        </authorList>
    </citation>
    <scope>NUCLEOTIDE SEQUENCE [LARGE SCALE GENOMIC DNA]</scope>
</reference>
<protein>
    <recommendedName>
        <fullName evidence="2">mitogen-activated protein kinase kinase kinase</fullName>
        <ecNumber evidence="2">2.7.11.25</ecNumber>
    </recommendedName>
</protein>
<evidence type="ECO:0000256" key="10">
    <source>
        <dbReference type="SAM" id="MobiDB-lite"/>
    </source>
</evidence>
<sequence length="701" mass="76166">MPTTLSSPLTMKKPTASWLQNAFSFSSSSSTKSTSDDSIISGRYAAKPSLFSSRGGRSGRLLTRAKKLRHLTDCDVEFSRSTRASFDDSPARLSMGAFSPAAAAAAPPSPQPLPLPELQMLLRRDSKSASDRTMSKNVPLPSPGEAHQRESGAEEKEKEKSDCLNGVMTNDAATSSNAAGRLISQDAQKNVENTDNWSSRKSPPKVNGSERNPDNYRMSTPLSAPASPYASPALSPHRNAGDVLKPQYMTPPSLFQVWSAPEMPSLDSTLVPGFSYQSSSEIAAFPVDNSSLPSPKINLSKSPNGPASPLCNKLSSETSVPRHDCNAQASVSVHPLPLPPGFAMASQPTLIPQLTPKLDIAPIKSQWQKGKLIGRGTFGSVYVASNKKTGALCAMKEVEMLPDDPKSAECIRQLEQEIKVLSHLKHPNIVQYYGSEVVGDRFYIYLEYVHPGSINKFIHDHCGAITESVVRNFTRHILCGLAYLHSTKTIHRDIKGANLLVDAYGVVKLADFGMAKHLSGHAANLSLKGSPYWMAPELLQSVMQQDSNSDLALAIDIWSLGCTIIEMLNGKPPWSEYEGAAAMFRVLKETPPIPENLSAEGKDFLRCCFRRNPAERASASTLLEHRFVTTSHPPDILSCSLSLSGMKLRDDANSQRERSNSKLDQVPAYSDMHIAKGKLTDNYIHGSLAPVRLANDVATKL</sequence>
<feature type="domain" description="Protein kinase" evidence="11">
    <location>
        <begin position="367"/>
        <end position="628"/>
    </location>
</feature>
<proteinExistence type="inferred from homology"/>
<evidence type="ECO:0000256" key="8">
    <source>
        <dbReference type="ARBA" id="ARBA00048329"/>
    </source>
</evidence>
<feature type="compositionally biased region" description="Basic and acidic residues" evidence="10">
    <location>
        <begin position="146"/>
        <end position="162"/>
    </location>
</feature>
<comment type="similarity">
    <text evidence="1">Belongs to the protein kinase superfamily. STE Ser/Thr protein kinase family. MAP kinase kinase kinase subfamily.</text>
</comment>
<dbReference type="InterPro" id="IPR011009">
    <property type="entry name" value="Kinase-like_dom_sf"/>
</dbReference>
<dbReference type="GO" id="GO:0005737">
    <property type="term" value="C:cytoplasm"/>
    <property type="evidence" value="ECO:0007669"/>
    <property type="project" value="TreeGrafter"/>
</dbReference>
<keyword evidence="12" id="KW-1185">Reference proteome</keyword>
<evidence type="ECO:0000256" key="3">
    <source>
        <dbReference type="ARBA" id="ARBA00022679"/>
    </source>
</evidence>
<feature type="region of interest" description="Disordered" evidence="10">
    <location>
        <begin position="299"/>
        <end position="318"/>
    </location>
</feature>
<feature type="compositionally biased region" description="Basic and acidic residues" evidence="10">
    <location>
        <begin position="125"/>
        <end position="134"/>
    </location>
</feature>
<accession>A0A6P6TJJ4</accession>
<evidence type="ECO:0000256" key="2">
    <source>
        <dbReference type="ARBA" id="ARBA00012406"/>
    </source>
</evidence>
<evidence type="ECO:0000256" key="4">
    <source>
        <dbReference type="ARBA" id="ARBA00022741"/>
    </source>
</evidence>
<feature type="region of interest" description="Disordered" evidence="10">
    <location>
        <begin position="125"/>
        <end position="162"/>
    </location>
</feature>
<dbReference type="SUPFAM" id="SSF56112">
    <property type="entry name" value="Protein kinase-like (PK-like)"/>
    <property type="match status" value="1"/>
</dbReference>
<evidence type="ECO:0000256" key="6">
    <source>
        <dbReference type="ARBA" id="ARBA00022840"/>
    </source>
</evidence>
<keyword evidence="4 9" id="KW-0547">Nucleotide-binding</keyword>
<dbReference type="Proteomes" id="UP001652660">
    <property type="component" value="Chromosome 7e"/>
</dbReference>
<evidence type="ECO:0000313" key="12">
    <source>
        <dbReference type="Proteomes" id="UP001652660"/>
    </source>
</evidence>
<dbReference type="SMART" id="SM00220">
    <property type="entry name" value="S_TKc"/>
    <property type="match status" value="1"/>
</dbReference>
<dbReference type="Gene3D" id="1.10.510.10">
    <property type="entry name" value="Transferase(Phosphotransferase) domain 1"/>
    <property type="match status" value="1"/>
</dbReference>
<reference evidence="13" key="2">
    <citation type="submission" date="2025-08" db="UniProtKB">
        <authorList>
            <consortium name="RefSeq"/>
        </authorList>
    </citation>
    <scope>IDENTIFICATION</scope>
    <source>
        <tissue evidence="13">Leaves</tissue>
    </source>
</reference>
<dbReference type="RefSeq" id="XP_027077681.2">
    <property type="nucleotide sequence ID" value="XM_027221880.2"/>
</dbReference>
<dbReference type="GO" id="GO:0005524">
    <property type="term" value="F:ATP binding"/>
    <property type="evidence" value="ECO:0007669"/>
    <property type="project" value="UniProtKB-UniRule"/>
</dbReference>
<dbReference type="GeneID" id="113701294"/>
<evidence type="ECO:0000256" key="5">
    <source>
        <dbReference type="ARBA" id="ARBA00022777"/>
    </source>
</evidence>
<dbReference type="PANTHER" id="PTHR48016:SF5">
    <property type="entry name" value="MITOGEN-ACTIVATED PROTEIN KINASE KINASE KINASE 5"/>
    <property type="match status" value="1"/>
</dbReference>
<comment type="catalytic activity">
    <reaction evidence="7">
        <text>L-threonyl-[protein] + ATP = O-phospho-L-threonyl-[protein] + ADP + H(+)</text>
        <dbReference type="Rhea" id="RHEA:46608"/>
        <dbReference type="Rhea" id="RHEA-COMP:11060"/>
        <dbReference type="Rhea" id="RHEA-COMP:11605"/>
        <dbReference type="ChEBI" id="CHEBI:15378"/>
        <dbReference type="ChEBI" id="CHEBI:30013"/>
        <dbReference type="ChEBI" id="CHEBI:30616"/>
        <dbReference type="ChEBI" id="CHEBI:61977"/>
        <dbReference type="ChEBI" id="CHEBI:456216"/>
        <dbReference type="EC" id="2.7.11.25"/>
    </reaction>
</comment>
<gene>
    <name evidence="13" type="primary">LOC113701294</name>
</gene>
<dbReference type="InterPro" id="IPR017441">
    <property type="entry name" value="Protein_kinase_ATP_BS"/>
</dbReference>